<dbReference type="EMBL" id="LCJT01000007">
    <property type="protein sequence ID" value="KKT84023.1"/>
    <property type="molecule type" value="Genomic_DNA"/>
</dbReference>
<dbReference type="GO" id="GO:0045454">
    <property type="term" value="P:cell redox homeostasis"/>
    <property type="evidence" value="ECO:0007669"/>
    <property type="project" value="TreeGrafter"/>
</dbReference>
<keyword evidence="3" id="KW-0560">Oxidoreductase</keyword>
<dbReference type="Gene3D" id="3.40.30.10">
    <property type="entry name" value="Glutaredoxin"/>
    <property type="match status" value="1"/>
</dbReference>
<evidence type="ECO:0000256" key="2">
    <source>
        <dbReference type="ARBA" id="ARBA00022862"/>
    </source>
</evidence>
<dbReference type="PIRSF" id="PIRSF000239">
    <property type="entry name" value="AHPC"/>
    <property type="match status" value="1"/>
</dbReference>
<evidence type="ECO:0000313" key="8">
    <source>
        <dbReference type="Proteomes" id="UP000033915"/>
    </source>
</evidence>
<dbReference type="AlphaFoldDB" id="A0A0G1KKH5"/>
<dbReference type="GO" id="GO:0008379">
    <property type="term" value="F:thioredoxin peroxidase activity"/>
    <property type="evidence" value="ECO:0007669"/>
    <property type="project" value="TreeGrafter"/>
</dbReference>
<comment type="caution">
    <text evidence="7">The sequence shown here is derived from an EMBL/GenBank/DDBJ whole genome shotgun (WGS) entry which is preliminary data.</text>
</comment>
<reference evidence="7 8" key="1">
    <citation type="journal article" date="2015" name="Nature">
        <title>rRNA introns, odd ribosomes, and small enigmatic genomes across a large radiation of phyla.</title>
        <authorList>
            <person name="Brown C.T."/>
            <person name="Hug L.A."/>
            <person name="Thomas B.C."/>
            <person name="Sharon I."/>
            <person name="Castelle C.J."/>
            <person name="Singh A."/>
            <person name="Wilkins M.J."/>
            <person name="Williams K.H."/>
            <person name="Banfield J.F."/>
        </authorList>
    </citation>
    <scope>NUCLEOTIDE SEQUENCE [LARGE SCALE GENOMIC DNA]</scope>
</reference>
<dbReference type="InterPro" id="IPR013766">
    <property type="entry name" value="Thioredoxin_domain"/>
</dbReference>
<dbReference type="Proteomes" id="UP000033915">
    <property type="component" value="Unassembled WGS sequence"/>
</dbReference>
<keyword evidence="2" id="KW-0049">Antioxidant</keyword>
<dbReference type="PANTHER" id="PTHR10681">
    <property type="entry name" value="THIOREDOXIN PEROXIDASE"/>
    <property type="match status" value="1"/>
</dbReference>
<evidence type="ECO:0000256" key="3">
    <source>
        <dbReference type="ARBA" id="ARBA00023002"/>
    </source>
</evidence>
<dbReference type="CDD" id="cd03015">
    <property type="entry name" value="PRX_Typ2cys"/>
    <property type="match status" value="1"/>
</dbReference>
<keyword evidence="1" id="KW-0575">Peroxidase</keyword>
<gene>
    <name evidence="7" type="ORF">UW81_C0007G0018</name>
</gene>
<dbReference type="InterPro" id="IPR024706">
    <property type="entry name" value="Peroxiredoxin_AhpC-typ"/>
</dbReference>
<dbReference type="InterPro" id="IPR050217">
    <property type="entry name" value="Peroxiredoxin"/>
</dbReference>
<dbReference type="GO" id="GO:0042744">
    <property type="term" value="P:hydrogen peroxide catabolic process"/>
    <property type="evidence" value="ECO:0007669"/>
    <property type="project" value="TreeGrafter"/>
</dbReference>
<dbReference type="PATRIC" id="fig|1618658.3.peg.303"/>
<dbReference type="GO" id="GO:0006979">
    <property type="term" value="P:response to oxidative stress"/>
    <property type="evidence" value="ECO:0007669"/>
    <property type="project" value="TreeGrafter"/>
</dbReference>
<feature type="domain" description="Thioredoxin" evidence="6">
    <location>
        <begin position="2"/>
        <end position="159"/>
    </location>
</feature>
<dbReference type="GO" id="GO:0033554">
    <property type="term" value="P:cellular response to stress"/>
    <property type="evidence" value="ECO:0007669"/>
    <property type="project" value="TreeGrafter"/>
</dbReference>
<dbReference type="Pfam" id="PF00578">
    <property type="entry name" value="AhpC-TSA"/>
    <property type="match status" value="1"/>
</dbReference>
<evidence type="ECO:0000256" key="4">
    <source>
        <dbReference type="ARBA" id="ARBA00023284"/>
    </source>
</evidence>
<evidence type="ECO:0000256" key="5">
    <source>
        <dbReference type="PIRSR" id="PIRSR000239-1"/>
    </source>
</evidence>
<evidence type="ECO:0000313" key="7">
    <source>
        <dbReference type="EMBL" id="KKT84023.1"/>
    </source>
</evidence>
<keyword evidence="4" id="KW-0676">Redox-active center</keyword>
<feature type="active site" description="Cysteine sulfenic acid (-SOH) intermediate; for peroxidase activity" evidence="5">
    <location>
        <position position="49"/>
    </location>
</feature>
<dbReference type="GO" id="GO:0005829">
    <property type="term" value="C:cytosol"/>
    <property type="evidence" value="ECO:0007669"/>
    <property type="project" value="TreeGrafter"/>
</dbReference>
<protein>
    <submittedName>
        <fullName evidence="7">Alkyl hydroperoxide reductase subunit c</fullName>
    </submittedName>
</protein>
<dbReference type="PANTHER" id="PTHR10681:SF121">
    <property type="entry name" value="ALKYL HYDROPEROXIDE REDUCTASE C"/>
    <property type="match status" value="1"/>
</dbReference>
<dbReference type="PROSITE" id="PS51352">
    <property type="entry name" value="THIOREDOXIN_2"/>
    <property type="match status" value="1"/>
</dbReference>
<dbReference type="InterPro" id="IPR036249">
    <property type="entry name" value="Thioredoxin-like_sf"/>
</dbReference>
<accession>A0A0G1KKH5</accession>
<proteinExistence type="predicted"/>
<dbReference type="SUPFAM" id="SSF52833">
    <property type="entry name" value="Thioredoxin-like"/>
    <property type="match status" value="1"/>
</dbReference>
<sequence length="196" mass="22155">MFTIDQKFPHFSLEIYDPIKDDVGKISLADFAGKWLVLFFYPADFTFVCPTELVDLQRRFDEFKNLNAEIVSVSTDTVHTHKAWIEMEEILKGIKYKMAADHNGKFSKDLGIYYEESGKSHRAAFIIDPDGILRSAQVVADEIGRSAGEILRQLRALNFVRKNPGHVCPASWDEGAQTLQPSIKKAGKVYKELAGN</sequence>
<name>A0A0G1KKH5_9BACT</name>
<dbReference type="InterPro" id="IPR000866">
    <property type="entry name" value="AhpC/TSA"/>
</dbReference>
<organism evidence="7 8">
    <name type="scientific">Candidatus Giovannonibacteria bacterium GW2011_GWC2_44_9</name>
    <dbReference type="NCBI Taxonomy" id="1618658"/>
    <lineage>
        <taxon>Bacteria</taxon>
        <taxon>Candidatus Giovannoniibacteriota</taxon>
    </lineage>
</organism>
<evidence type="ECO:0000259" key="6">
    <source>
        <dbReference type="PROSITE" id="PS51352"/>
    </source>
</evidence>
<evidence type="ECO:0000256" key="1">
    <source>
        <dbReference type="ARBA" id="ARBA00022559"/>
    </source>
</evidence>